<evidence type="ECO:0000256" key="2">
    <source>
        <dbReference type="SAM" id="MobiDB-lite"/>
    </source>
</evidence>
<dbReference type="Gene3D" id="3.20.20.80">
    <property type="entry name" value="Glycosidases"/>
    <property type="match status" value="1"/>
</dbReference>
<dbReference type="GO" id="GO:0016998">
    <property type="term" value="P:cell wall macromolecule catabolic process"/>
    <property type="evidence" value="ECO:0007669"/>
    <property type="project" value="InterPro"/>
</dbReference>
<reference evidence="4 5" key="1">
    <citation type="submission" date="2016-07" db="EMBL/GenBank/DDBJ databases">
        <title>High microdiversification within the ubiquitous acI lineage of Actinobacteria.</title>
        <authorList>
            <person name="Neuenschwander S.M."/>
            <person name="Salcher M."/>
            <person name="Ghai R."/>
            <person name="Pernthaler J."/>
        </authorList>
    </citation>
    <scope>NUCLEOTIDE SEQUENCE [LARGE SCALE GENOMIC DNA]</scope>
    <source>
        <strain evidence="4">MMS-VB-114</strain>
    </source>
</reference>
<feature type="region of interest" description="Disordered" evidence="2">
    <location>
        <begin position="416"/>
        <end position="444"/>
    </location>
</feature>
<dbReference type="EMBL" id="CP016782">
    <property type="protein sequence ID" value="ASY28035.1"/>
    <property type="molecule type" value="Genomic_DNA"/>
</dbReference>
<gene>
    <name evidence="4" type="ORF">PHILAsVB114_05305</name>
</gene>
<accession>A0A249LGN9</accession>
<keyword evidence="5" id="KW-1185">Reference proteome</keyword>
<dbReference type="GO" id="GO:0016052">
    <property type="term" value="P:carbohydrate catabolic process"/>
    <property type="evidence" value="ECO:0007669"/>
    <property type="project" value="TreeGrafter"/>
</dbReference>
<dbReference type="InterPro" id="IPR017853">
    <property type="entry name" value="GH"/>
</dbReference>
<protein>
    <submittedName>
        <fullName evidence="4">Lysozyme</fullName>
    </submittedName>
</protein>
<dbReference type="KEGG" id="plim:PHILAsVB114_05305"/>
<dbReference type="OrthoDB" id="287365at2"/>
<keyword evidence="3" id="KW-0732">Signal</keyword>
<dbReference type="GO" id="GO:0003796">
    <property type="term" value="F:lysozyme activity"/>
    <property type="evidence" value="ECO:0007669"/>
    <property type="project" value="InterPro"/>
</dbReference>
<dbReference type="PROSITE" id="PS51904">
    <property type="entry name" value="GLYCOSYL_HYDROL_F25_2"/>
    <property type="match status" value="1"/>
</dbReference>
<evidence type="ECO:0000256" key="3">
    <source>
        <dbReference type="SAM" id="SignalP"/>
    </source>
</evidence>
<proteinExistence type="inferred from homology"/>
<name>A0A249LGN9_9ACTN</name>
<evidence type="ECO:0000313" key="4">
    <source>
        <dbReference type="EMBL" id="ASY28035.1"/>
    </source>
</evidence>
<dbReference type="Pfam" id="PF01183">
    <property type="entry name" value="Glyco_hydro_25"/>
    <property type="match status" value="1"/>
</dbReference>
<evidence type="ECO:0000256" key="1">
    <source>
        <dbReference type="ARBA" id="ARBA00010646"/>
    </source>
</evidence>
<dbReference type="SUPFAM" id="SSF51445">
    <property type="entry name" value="(Trans)glycosidases"/>
    <property type="match status" value="1"/>
</dbReference>
<dbReference type="Proteomes" id="UP000217221">
    <property type="component" value="Chromosome"/>
</dbReference>
<dbReference type="PANTHER" id="PTHR34135">
    <property type="entry name" value="LYSOZYME"/>
    <property type="match status" value="1"/>
</dbReference>
<dbReference type="GO" id="GO:0009253">
    <property type="term" value="P:peptidoglycan catabolic process"/>
    <property type="evidence" value="ECO:0007669"/>
    <property type="project" value="InterPro"/>
</dbReference>
<dbReference type="PANTHER" id="PTHR34135:SF2">
    <property type="entry name" value="LYSOZYME"/>
    <property type="match status" value="1"/>
</dbReference>
<feature type="signal peptide" evidence="3">
    <location>
        <begin position="1"/>
        <end position="25"/>
    </location>
</feature>
<comment type="similarity">
    <text evidence="1">Belongs to the glycosyl hydrolase 25 family.</text>
</comment>
<sequence>MKSKFLVITISLFALLASGLMPAHADQTPVINDGGPLAPIEFKGPGQRIHGADISRWQHPNGKLINFEKMRAAGINFVMIKGSDTKDDSDALARKWYKIDREGAHAAGIYTGYYHYAILPNVATKTLVIKDAQAQAQKVLWRIASIGGLTEKDLPIALDIENKCVKLRSNRSCEKYASRNTVTIWSETFLRIIKEKTGRMPILYSYSNFLESSMKRSTELAQYPLWLAQYGVDPAVPTNHPGMKNGGCYVHSWTAANCKAQWTMWQYSSCGIAPKYGVPGSRLDLNVFRGTPDAFAALRKGSWTPEPADLMPVGETSVMTVKSVTFSNTNRPLVVDVDVMRPTLEPVVTGSVKFVQDPANPMKASLKQSAIRATSGSWTLSVAGIPAGVWNGQIVYYDNSDTHATSSQPITITVEQALSTPTPKPTKKPVVKPKSDGCKNQIKN</sequence>
<dbReference type="CDD" id="cd00599">
    <property type="entry name" value="GH25_muramidase"/>
    <property type="match status" value="1"/>
</dbReference>
<evidence type="ECO:0000313" key="5">
    <source>
        <dbReference type="Proteomes" id="UP000217221"/>
    </source>
</evidence>
<feature type="chain" id="PRO_5012535292" evidence="3">
    <location>
        <begin position="26"/>
        <end position="444"/>
    </location>
</feature>
<dbReference type="RefSeq" id="WP_095698340.1">
    <property type="nucleotide sequence ID" value="NZ_CP016782.1"/>
</dbReference>
<organism evidence="4 5">
    <name type="scientific">Candidatus Planktophila limnetica</name>
    <dbReference type="NCBI Taxonomy" id="573600"/>
    <lineage>
        <taxon>Bacteria</taxon>
        <taxon>Bacillati</taxon>
        <taxon>Actinomycetota</taxon>
        <taxon>Actinomycetes</taxon>
        <taxon>Candidatus Nanopelagicales</taxon>
        <taxon>Candidatus Nanopelagicaceae</taxon>
        <taxon>Candidatus Planktophila</taxon>
    </lineage>
</organism>
<dbReference type="AlphaFoldDB" id="A0A249LGN9"/>
<dbReference type="InterPro" id="IPR002053">
    <property type="entry name" value="Glyco_hydro_25"/>
</dbReference>